<dbReference type="SUPFAM" id="SSF53613">
    <property type="entry name" value="Ribokinase-like"/>
    <property type="match status" value="1"/>
</dbReference>
<dbReference type="InterPro" id="IPR036412">
    <property type="entry name" value="HAD-like_sf"/>
</dbReference>
<dbReference type="SFLD" id="SFLDG01129">
    <property type="entry name" value="C1.5:_HAD__Beta-PGM__Phosphata"/>
    <property type="match status" value="1"/>
</dbReference>
<dbReference type="InterPro" id="IPR023214">
    <property type="entry name" value="HAD_sf"/>
</dbReference>
<evidence type="ECO:0000259" key="3">
    <source>
        <dbReference type="Pfam" id="PF00294"/>
    </source>
</evidence>
<dbReference type="PANTHER" id="PTHR46969:SF1">
    <property type="entry name" value="BIFUNCTIONAL PROTEIN HLDE"/>
    <property type="match status" value="1"/>
</dbReference>
<reference evidence="4 5" key="1">
    <citation type="journal article" date="2016" name="Sci. Rep.">
        <title>Metabolic traits of an uncultured archaeal lineage -MSBL1- from brine pools of the Red Sea.</title>
        <authorList>
            <person name="Mwirichia R."/>
            <person name="Alam I."/>
            <person name="Rashid M."/>
            <person name="Vinu M."/>
            <person name="Ba-Alawi W."/>
            <person name="Anthony Kamau A."/>
            <person name="Kamanda Ngugi D."/>
            <person name="Goker M."/>
            <person name="Klenk H.P."/>
            <person name="Bajic V."/>
            <person name="Stingl U."/>
        </authorList>
    </citation>
    <scope>NUCLEOTIDE SEQUENCE [LARGE SCALE GENOMIC DNA]</scope>
    <source>
        <strain evidence="4">SCGC-AAA382A20</strain>
    </source>
</reference>
<dbReference type="PROSITE" id="PS00584">
    <property type="entry name" value="PFKB_KINASES_2"/>
    <property type="match status" value="1"/>
</dbReference>
<protein>
    <submittedName>
        <fullName evidence="4">Carbohydrate kinase</fullName>
    </submittedName>
</protein>
<dbReference type="Proteomes" id="UP000070263">
    <property type="component" value="Unassembled WGS sequence"/>
</dbReference>
<dbReference type="Pfam" id="PF00294">
    <property type="entry name" value="PfkB"/>
    <property type="match status" value="1"/>
</dbReference>
<dbReference type="Gene3D" id="3.40.1190.20">
    <property type="match status" value="1"/>
</dbReference>
<dbReference type="GO" id="GO:0033786">
    <property type="term" value="F:heptose-1-phosphate adenylyltransferase activity"/>
    <property type="evidence" value="ECO:0007669"/>
    <property type="project" value="TreeGrafter"/>
</dbReference>
<dbReference type="InterPro" id="IPR011611">
    <property type="entry name" value="PfkB_dom"/>
</dbReference>
<organism evidence="4 5">
    <name type="scientific">candidate division MSBL1 archaeon SCGC-AAA382A20</name>
    <dbReference type="NCBI Taxonomy" id="1698280"/>
    <lineage>
        <taxon>Archaea</taxon>
        <taxon>Methanobacteriati</taxon>
        <taxon>Methanobacteriota</taxon>
        <taxon>candidate division MSBL1</taxon>
    </lineage>
</organism>
<dbReference type="Pfam" id="PF00702">
    <property type="entry name" value="Hydrolase"/>
    <property type="match status" value="1"/>
</dbReference>
<dbReference type="InterPro" id="IPR029056">
    <property type="entry name" value="Ribokinase-like"/>
</dbReference>
<dbReference type="AlphaFoldDB" id="A0A133VKL6"/>
<dbReference type="GO" id="GO:0005829">
    <property type="term" value="C:cytosol"/>
    <property type="evidence" value="ECO:0007669"/>
    <property type="project" value="TreeGrafter"/>
</dbReference>
<keyword evidence="1" id="KW-0808">Transferase</keyword>
<gene>
    <name evidence="4" type="ORF">AKJ51_02380</name>
</gene>
<sequence>MKDIKTFFNKIRNVKVAVYGDYALDAYWILDPQGSEISRETGLQAEAVAKHYYTLGGASNVVSNVVALKPAQVRCVGILGDDVFGRELGRRLNELGVETDGLIVQRENFDTVTFVKRYVNDEEQPRIDFGFNNQRTKETDEKILGQLESCLKECDVLIFNQQVPGSLDSEFFIKGAKALFDKYDEKPVLLDSRHYAHRFNNVFRKTNAVEAAVLNDVDAEPGDVIELTDVRGYGKNLYEKSGRPVFITRGERGLLVFDDDGTHEVPGIQLMCKLDTVGAGDTATSALAAGLAAGASPKSAAEFANFAAAVTVQEMFTTGTASPEEILEIADSPDFIYQPELAEDSRKAAYLNESAIEMCYPGPKLPIGDFKHAVFDNDGTISVLREGWETVMQKMMVKSILGEEYESADEKLYLQVLRRVRDYIEKSTGIQTILQMEHLVDMVSEFGIVSEDEIKTKYEYKDIYNKALLEMVNGRIEGLKNGRFDVTDFVVKGALQFLTKIRDRGLTLYLASGTDREDVVNEGKMLGYADMFDGGIYGAVGDVSEYSKRQVLEDIVQGNNLAGEELLVVGDGPVEMRESRRVGGFALGVASNEIRRYGLNQEKRSRLIKAGAHVIAPDFSWQNKLIDLLFHSS</sequence>
<evidence type="ECO:0000313" key="4">
    <source>
        <dbReference type="EMBL" id="KXB06967.1"/>
    </source>
</evidence>
<proteinExistence type="predicted"/>
<evidence type="ECO:0000256" key="2">
    <source>
        <dbReference type="ARBA" id="ARBA00022777"/>
    </source>
</evidence>
<keyword evidence="2 4" id="KW-0418">Kinase</keyword>
<dbReference type="SUPFAM" id="SSF56784">
    <property type="entry name" value="HAD-like"/>
    <property type="match status" value="1"/>
</dbReference>
<feature type="domain" description="Carbohydrate kinase PfkB" evidence="3">
    <location>
        <begin position="29"/>
        <end position="318"/>
    </location>
</feature>
<dbReference type="GO" id="GO:0033785">
    <property type="term" value="F:heptose 7-phosphate kinase activity"/>
    <property type="evidence" value="ECO:0007669"/>
    <property type="project" value="TreeGrafter"/>
</dbReference>
<dbReference type="Gene3D" id="3.40.50.1000">
    <property type="entry name" value="HAD superfamily/HAD-like"/>
    <property type="match status" value="1"/>
</dbReference>
<dbReference type="SFLD" id="SFLDS00003">
    <property type="entry name" value="Haloacid_Dehalogenase"/>
    <property type="match status" value="1"/>
</dbReference>
<comment type="caution">
    <text evidence="4">The sequence shown here is derived from an EMBL/GenBank/DDBJ whole genome shotgun (WGS) entry which is preliminary data.</text>
</comment>
<name>A0A133VKL6_9EURY</name>
<evidence type="ECO:0000256" key="1">
    <source>
        <dbReference type="ARBA" id="ARBA00022679"/>
    </source>
</evidence>
<dbReference type="PANTHER" id="PTHR46969">
    <property type="entry name" value="BIFUNCTIONAL PROTEIN HLDE"/>
    <property type="match status" value="1"/>
</dbReference>
<dbReference type="PATRIC" id="fig|1698280.3.peg.375"/>
<keyword evidence="5" id="KW-1185">Reference proteome</keyword>
<evidence type="ECO:0000313" key="5">
    <source>
        <dbReference type="Proteomes" id="UP000070263"/>
    </source>
</evidence>
<dbReference type="EMBL" id="LHYE01000022">
    <property type="protein sequence ID" value="KXB06967.1"/>
    <property type="molecule type" value="Genomic_DNA"/>
</dbReference>
<accession>A0A133VKL6</accession>
<dbReference type="CDD" id="cd01427">
    <property type="entry name" value="HAD_like"/>
    <property type="match status" value="1"/>
</dbReference>
<dbReference type="InterPro" id="IPR002173">
    <property type="entry name" value="Carboh/pur_kinase_PfkB_CS"/>
</dbReference>